<dbReference type="InterPro" id="IPR015995">
    <property type="entry name" value="MlrC_N"/>
</dbReference>
<dbReference type="OrthoDB" id="9815420at2"/>
<evidence type="ECO:0000259" key="2">
    <source>
        <dbReference type="Pfam" id="PF07171"/>
    </source>
</evidence>
<evidence type="ECO:0000256" key="1">
    <source>
        <dbReference type="SAM" id="MobiDB-lite"/>
    </source>
</evidence>
<dbReference type="InterPro" id="IPR010799">
    <property type="entry name" value="MlrC_C"/>
</dbReference>
<name>A0A3P1WTG4_9ACTN</name>
<evidence type="ECO:0000313" key="4">
    <source>
        <dbReference type="EMBL" id="RRD49854.1"/>
    </source>
</evidence>
<dbReference type="Proteomes" id="UP000280935">
    <property type="component" value="Unassembled WGS sequence"/>
</dbReference>
<dbReference type="Pfam" id="PF07171">
    <property type="entry name" value="MlrC_C"/>
    <property type="match status" value="1"/>
</dbReference>
<feature type="domain" description="Microcystin LR degradation protein MlrC N-terminal" evidence="3">
    <location>
        <begin position="22"/>
        <end position="304"/>
    </location>
</feature>
<feature type="region of interest" description="Disordered" evidence="1">
    <location>
        <begin position="487"/>
        <end position="508"/>
    </location>
</feature>
<organism evidence="4 5">
    <name type="scientific">Arachnia propionica</name>
    <dbReference type="NCBI Taxonomy" id="1750"/>
    <lineage>
        <taxon>Bacteria</taxon>
        <taxon>Bacillati</taxon>
        <taxon>Actinomycetota</taxon>
        <taxon>Actinomycetes</taxon>
        <taxon>Propionibacteriales</taxon>
        <taxon>Propionibacteriaceae</taxon>
        <taxon>Arachnia</taxon>
    </lineage>
</organism>
<accession>A0A3P1WTG4</accession>
<feature type="domain" description="Microcystin LR degradation protein MlrC C-terminal" evidence="2">
    <location>
        <begin position="314"/>
        <end position="482"/>
    </location>
</feature>
<sequence length="508" mass="54814">MTAADIWCPPLPPVTDGLARPRIGIAGISIEASVFSPHLSGDEAFTLREGEELLSYYPFLAPGRELREAADWVPLHHGRSLPGGPVVPATYQRMKQRILDLAASQGPFDGFLLDLHGAMTVVGMRDAEADLTTALREVLGPDCLISCTQDLHGNVSAELVEQVDLITCYRMAPHEDWLNTKERATHNLLLRLRSGAGRPWKAFIPIPLLLPGEKTSTRVEPAAGHYRRVAEVAARDGVLDASLWVGYAWADEPRCHAAVVVTGDDPDEVSRGASELAEGWWASRDDFQFVGPTDSLQGALDRALAEGAPRPYVISDSGDNPTAGGAGDVSWTLRALLADPRLVDEALTVIHASTFDPAAVAQCFKAGLGSRVRLRVGGNVDRTAAPAEIHGEVVSLTDGDPVAGRQAVVRQGGVHVVITEKRKPFHLLADFQQLGLDPVTADLVVVKIGYLEPELFDLAAGWTMALTPGGVDQDLLRLGHRHLAPGTWPFDRSQPNPDLTPILTRREN</sequence>
<reference evidence="4 5" key="1">
    <citation type="submission" date="2018-11" db="EMBL/GenBank/DDBJ databases">
        <title>Genomes From Bacteria Associated with the Canine Oral Cavity: a Test Case for Automated Genome-Based Taxonomic Assignment.</title>
        <authorList>
            <person name="Coil D.A."/>
            <person name="Jospin G."/>
            <person name="Darling A.E."/>
            <person name="Wallis C."/>
            <person name="Davis I.J."/>
            <person name="Harris S."/>
            <person name="Eisen J.A."/>
            <person name="Holcombe L.J."/>
            <person name="O'Flynn C."/>
        </authorList>
    </citation>
    <scope>NUCLEOTIDE SEQUENCE [LARGE SCALE GENOMIC DNA]</scope>
    <source>
        <strain evidence="4 5">OH2822_COT-296</strain>
    </source>
</reference>
<proteinExistence type="predicted"/>
<gene>
    <name evidence="4" type="ORF">EII35_06770</name>
</gene>
<dbReference type="Pfam" id="PF07364">
    <property type="entry name" value="DUF1485"/>
    <property type="match status" value="1"/>
</dbReference>
<dbReference type="PIRSF" id="PIRSF012702">
    <property type="entry name" value="UCP012702"/>
    <property type="match status" value="1"/>
</dbReference>
<comment type="caution">
    <text evidence="4">The sequence shown here is derived from an EMBL/GenBank/DDBJ whole genome shotgun (WGS) entry which is preliminary data.</text>
</comment>
<dbReference type="InterPro" id="IPR009197">
    <property type="entry name" value="MlrC"/>
</dbReference>
<dbReference type="AlphaFoldDB" id="A0A3P1WTG4"/>
<protein>
    <submittedName>
        <fullName evidence="4">M81 family peptidase</fullName>
    </submittedName>
</protein>
<evidence type="ECO:0000259" key="3">
    <source>
        <dbReference type="Pfam" id="PF07364"/>
    </source>
</evidence>
<dbReference type="EMBL" id="RQYT01000011">
    <property type="protein sequence ID" value="RRD49854.1"/>
    <property type="molecule type" value="Genomic_DNA"/>
</dbReference>
<evidence type="ECO:0000313" key="5">
    <source>
        <dbReference type="Proteomes" id="UP000280935"/>
    </source>
</evidence>
<dbReference type="RefSeq" id="WP_125227704.1">
    <property type="nucleotide sequence ID" value="NZ_RQYT01000011.1"/>
</dbReference>